<proteinExistence type="inferred from homology"/>
<evidence type="ECO:0000256" key="3">
    <source>
        <dbReference type="ARBA" id="ARBA00023125"/>
    </source>
</evidence>
<evidence type="ECO:0000313" key="7">
    <source>
        <dbReference type="Proteomes" id="UP000622552"/>
    </source>
</evidence>
<dbReference type="Pfam" id="PF03466">
    <property type="entry name" value="LysR_substrate"/>
    <property type="match status" value="1"/>
</dbReference>
<dbReference type="Proteomes" id="UP000622552">
    <property type="component" value="Unassembled WGS sequence"/>
</dbReference>
<dbReference type="Pfam" id="PF00126">
    <property type="entry name" value="HTH_1"/>
    <property type="match status" value="1"/>
</dbReference>
<keyword evidence="3 6" id="KW-0238">DNA-binding</keyword>
<dbReference type="InterPro" id="IPR036388">
    <property type="entry name" value="WH-like_DNA-bd_sf"/>
</dbReference>
<dbReference type="InterPro" id="IPR011991">
    <property type="entry name" value="ArsR-like_HTH"/>
</dbReference>
<organism evidence="6 7">
    <name type="scientific">Longispora fulva</name>
    <dbReference type="NCBI Taxonomy" id="619741"/>
    <lineage>
        <taxon>Bacteria</taxon>
        <taxon>Bacillati</taxon>
        <taxon>Actinomycetota</taxon>
        <taxon>Actinomycetes</taxon>
        <taxon>Micromonosporales</taxon>
        <taxon>Micromonosporaceae</taxon>
        <taxon>Longispora</taxon>
    </lineage>
</organism>
<dbReference type="PANTHER" id="PTHR30346:SF29">
    <property type="entry name" value="LYSR SUBSTRATE-BINDING"/>
    <property type="match status" value="1"/>
</dbReference>
<dbReference type="InterPro" id="IPR000847">
    <property type="entry name" value="LysR_HTH_N"/>
</dbReference>
<evidence type="ECO:0000259" key="5">
    <source>
        <dbReference type="PROSITE" id="PS50931"/>
    </source>
</evidence>
<dbReference type="Gene3D" id="1.10.10.10">
    <property type="entry name" value="Winged helix-like DNA-binding domain superfamily/Winged helix DNA-binding domain"/>
    <property type="match status" value="1"/>
</dbReference>
<comment type="similarity">
    <text evidence="1">Belongs to the LysR transcriptional regulatory family.</text>
</comment>
<evidence type="ECO:0000256" key="2">
    <source>
        <dbReference type="ARBA" id="ARBA00023015"/>
    </source>
</evidence>
<dbReference type="InterPro" id="IPR005119">
    <property type="entry name" value="LysR_subst-bd"/>
</dbReference>
<reference evidence="6" key="1">
    <citation type="submission" date="2020-11" db="EMBL/GenBank/DDBJ databases">
        <title>Sequencing the genomes of 1000 actinobacteria strains.</title>
        <authorList>
            <person name="Klenk H.-P."/>
        </authorList>
    </citation>
    <scope>NUCLEOTIDE SEQUENCE</scope>
    <source>
        <strain evidence="6">DSM 45356</strain>
    </source>
</reference>
<dbReference type="GO" id="GO:0003700">
    <property type="term" value="F:DNA-binding transcription factor activity"/>
    <property type="evidence" value="ECO:0007669"/>
    <property type="project" value="InterPro"/>
</dbReference>
<evidence type="ECO:0000256" key="1">
    <source>
        <dbReference type="ARBA" id="ARBA00009437"/>
    </source>
</evidence>
<dbReference type="GO" id="GO:0003677">
    <property type="term" value="F:DNA binding"/>
    <property type="evidence" value="ECO:0007669"/>
    <property type="project" value="UniProtKB-KW"/>
</dbReference>
<evidence type="ECO:0000256" key="4">
    <source>
        <dbReference type="ARBA" id="ARBA00023163"/>
    </source>
</evidence>
<dbReference type="RefSeq" id="WP_197005061.1">
    <property type="nucleotide sequence ID" value="NZ_BONS01000017.1"/>
</dbReference>
<dbReference type="CDD" id="cd00090">
    <property type="entry name" value="HTH_ARSR"/>
    <property type="match status" value="1"/>
</dbReference>
<feature type="domain" description="HTH lysR-type" evidence="5">
    <location>
        <begin position="1"/>
        <end position="58"/>
    </location>
</feature>
<gene>
    <name evidence="6" type="ORF">IW245_004479</name>
</gene>
<dbReference type="EMBL" id="JADOUF010000001">
    <property type="protein sequence ID" value="MBG6138285.1"/>
    <property type="molecule type" value="Genomic_DNA"/>
</dbReference>
<name>A0A8J7KHA7_9ACTN</name>
<protein>
    <submittedName>
        <fullName evidence="6">DNA-binding transcriptional LysR family regulator</fullName>
    </submittedName>
</protein>
<sequence length="291" mass="31191">MDTHRLQVLVELHRRGTMRAVAEATGYGTSTVSMHLATLEREVGAILLERTGRTVRFTPAGRRLVEHAEGILAAIDAAHAALGPDGPPSGVLRVAAYTSALSAFVLPVVRPLAGSHPDLRVELQEREPPEVAALLADDEIDLGFVYDYNLVPNFAEVEAARYVCSTPMVLAVPAGAAPTRLADLAGEPWVVNSRSDDDTALAERCCALAGFAPRITHRADSLDLVMDIVAAGLGVALVPDFLAPRPEVELTAIPGVDAQRRMYAITRPGRQAWPAAALLTRLVTEYSRRNP</sequence>
<dbReference type="GO" id="GO:0032993">
    <property type="term" value="C:protein-DNA complex"/>
    <property type="evidence" value="ECO:0007669"/>
    <property type="project" value="TreeGrafter"/>
</dbReference>
<keyword evidence="2" id="KW-0805">Transcription regulation</keyword>
<accession>A0A8J7KHA7</accession>
<dbReference type="Gene3D" id="3.40.190.10">
    <property type="entry name" value="Periplasmic binding protein-like II"/>
    <property type="match status" value="2"/>
</dbReference>
<dbReference type="PROSITE" id="PS50931">
    <property type="entry name" value="HTH_LYSR"/>
    <property type="match status" value="1"/>
</dbReference>
<dbReference type="AlphaFoldDB" id="A0A8J7KHA7"/>
<keyword evidence="7" id="KW-1185">Reference proteome</keyword>
<evidence type="ECO:0000313" key="6">
    <source>
        <dbReference type="EMBL" id="MBG6138285.1"/>
    </source>
</evidence>
<dbReference type="InterPro" id="IPR036390">
    <property type="entry name" value="WH_DNA-bd_sf"/>
</dbReference>
<keyword evidence="4" id="KW-0804">Transcription</keyword>
<comment type="caution">
    <text evidence="6">The sequence shown here is derived from an EMBL/GenBank/DDBJ whole genome shotgun (WGS) entry which is preliminary data.</text>
</comment>
<dbReference type="SUPFAM" id="SSF46785">
    <property type="entry name" value="Winged helix' DNA-binding domain"/>
    <property type="match status" value="1"/>
</dbReference>
<dbReference type="SUPFAM" id="SSF53850">
    <property type="entry name" value="Periplasmic binding protein-like II"/>
    <property type="match status" value="1"/>
</dbReference>
<dbReference type="PANTHER" id="PTHR30346">
    <property type="entry name" value="TRANSCRIPTIONAL DUAL REGULATOR HCAR-RELATED"/>
    <property type="match status" value="1"/>
</dbReference>